<dbReference type="InterPro" id="IPR025412">
    <property type="entry name" value="DUF4304"/>
</dbReference>
<dbReference type="AlphaFoldDB" id="G0J061"/>
<dbReference type="Pfam" id="PF14137">
    <property type="entry name" value="DUF4304"/>
    <property type="match status" value="1"/>
</dbReference>
<sequence length="261" mass="31070">MTNRDFKSEFDSIIKEVIAPVFKANGFKKNGNNFYRDLGEVGQVFNVQQSQWNSKDDKTFVFNLGLLDKEIQNEIYKRELPKFPKEYDCEIRLRHGQLVNKGDVWYNLNKRINLEKLKAQIENDLEKFVLPFFDKYQQPKKWIEFFDWEFEPLTGPIGKFLIIEKYGQRTKAEKFWNDLYNEALVPKPQVTEIRTKNGQVIRDESEPTVNHEWIKRLEDFAEKKEVKLEIRPTTTPISKRADIAKRNDNTIKKLWSKLTGK</sequence>
<dbReference type="RefSeq" id="WP_014021608.1">
    <property type="nucleotide sequence ID" value="NC_015914.1"/>
</dbReference>
<dbReference type="HOGENOM" id="CLU_1266371_0_0_10"/>
<dbReference type="Proteomes" id="UP000001635">
    <property type="component" value="Chromosome"/>
</dbReference>
<evidence type="ECO:0000313" key="1">
    <source>
        <dbReference type="EMBL" id="AEL27322.1"/>
    </source>
</evidence>
<dbReference type="STRING" id="880070.Cycma_3605"/>
<dbReference type="KEGG" id="cmr:Cycma_3605"/>
<dbReference type="eggNOG" id="ENOG503188N">
    <property type="taxonomic scope" value="Bacteria"/>
</dbReference>
<name>G0J061_CYCMS</name>
<keyword evidence="2" id="KW-1185">Reference proteome</keyword>
<proteinExistence type="predicted"/>
<organism evidence="1 2">
    <name type="scientific">Cyclobacterium marinum (strain ATCC 25205 / DSM 745 / LMG 13164 / NCIMB 1802)</name>
    <name type="common">Flectobacillus marinus</name>
    <dbReference type="NCBI Taxonomy" id="880070"/>
    <lineage>
        <taxon>Bacteria</taxon>
        <taxon>Pseudomonadati</taxon>
        <taxon>Bacteroidota</taxon>
        <taxon>Cytophagia</taxon>
        <taxon>Cytophagales</taxon>
        <taxon>Cyclobacteriaceae</taxon>
        <taxon>Cyclobacterium</taxon>
    </lineage>
</organism>
<dbReference type="EMBL" id="CP002955">
    <property type="protein sequence ID" value="AEL27322.1"/>
    <property type="molecule type" value="Genomic_DNA"/>
</dbReference>
<gene>
    <name evidence="1" type="ordered locus">Cycma_3605</name>
</gene>
<protein>
    <recommendedName>
        <fullName evidence="3">DUF4304 domain-containing protein</fullName>
    </recommendedName>
</protein>
<reference evidence="2" key="1">
    <citation type="submission" date="2011-07" db="EMBL/GenBank/DDBJ databases">
        <title>The complete genome of Cyclobacterium marinum DSM 745.</title>
        <authorList>
            <person name="Lucas S."/>
            <person name="Han J."/>
            <person name="Lapidus A."/>
            <person name="Bruce D."/>
            <person name="Goodwin L."/>
            <person name="Pitluck S."/>
            <person name="Peters L."/>
            <person name="Kyrpides N."/>
            <person name="Mavromatis K."/>
            <person name="Ivanova N."/>
            <person name="Ovchinnikova G."/>
            <person name="Chertkov O."/>
            <person name="Detter J.C."/>
            <person name="Tapia R."/>
            <person name="Han C."/>
            <person name="Land M."/>
            <person name="Hauser L."/>
            <person name="Markowitz V."/>
            <person name="Cheng J.-F."/>
            <person name="Hugenholtz P."/>
            <person name="Woyke T."/>
            <person name="Wu D."/>
            <person name="Tindall B."/>
            <person name="Schuetze A."/>
            <person name="Brambilla E."/>
            <person name="Klenk H.-P."/>
            <person name="Eisen J.A."/>
        </authorList>
    </citation>
    <scope>NUCLEOTIDE SEQUENCE [LARGE SCALE GENOMIC DNA]</scope>
    <source>
        <strain evidence="2">ATCC 25205 / DSM 745 / LMG 13164 / NCIMB 1802</strain>
    </source>
</reference>
<dbReference type="OrthoDB" id="1097772at2"/>
<accession>G0J061</accession>
<evidence type="ECO:0000313" key="2">
    <source>
        <dbReference type="Proteomes" id="UP000001635"/>
    </source>
</evidence>
<evidence type="ECO:0008006" key="3">
    <source>
        <dbReference type="Google" id="ProtNLM"/>
    </source>
</evidence>